<dbReference type="EMBL" id="SSTE01016227">
    <property type="protein sequence ID" value="KAA0041725.1"/>
    <property type="molecule type" value="Genomic_DNA"/>
</dbReference>
<keyword evidence="2" id="KW-0695">RNA-directed DNA polymerase</keyword>
<dbReference type="OrthoDB" id="1306334at2759"/>
<evidence type="ECO:0000313" key="5">
    <source>
        <dbReference type="Proteomes" id="UP000321947"/>
    </source>
</evidence>
<evidence type="ECO:0000256" key="1">
    <source>
        <dbReference type="SAM" id="MobiDB-lite"/>
    </source>
</evidence>
<dbReference type="Proteomes" id="UP000321393">
    <property type="component" value="Unassembled WGS sequence"/>
</dbReference>
<gene>
    <name evidence="3" type="ORF">E5676_scaffold284G00890</name>
    <name evidence="2" type="ORF">E6C27_scaffold67G00610</name>
</gene>
<dbReference type="AlphaFoldDB" id="A0A5A7TJW4"/>
<name>A0A5A7TJW4_CUCMM</name>
<keyword evidence="2" id="KW-0548">Nucleotidyltransferase</keyword>
<reference evidence="4 5" key="1">
    <citation type="submission" date="2019-08" db="EMBL/GenBank/DDBJ databases">
        <title>Draft genome sequences of two oriental melons (Cucumis melo L. var makuwa).</title>
        <authorList>
            <person name="Kwon S.-Y."/>
        </authorList>
    </citation>
    <scope>NUCLEOTIDE SEQUENCE [LARGE SCALE GENOMIC DNA]</scope>
    <source>
        <strain evidence="5">cv. Chang Bougi</strain>
        <strain evidence="4">cv. SW 3</strain>
        <tissue evidence="2">Leaf</tissue>
    </source>
</reference>
<accession>A0A5A7TJW4</accession>
<sequence>MENHTEPCTNNTMSENDRFDVVILENMEEKNRGDETEVRTETGINEAEHGHTRKLNKYDPYFDLPIALRKGTRSCTKHSMSNYVSYKNLSPQFKAFTARLDSTTIPKNIYTLLLSVLNGRMLSWKR</sequence>
<evidence type="ECO:0000313" key="3">
    <source>
        <dbReference type="EMBL" id="TYK20941.1"/>
    </source>
</evidence>
<keyword evidence="2" id="KW-0808">Transferase</keyword>
<dbReference type="EMBL" id="SSTD01006073">
    <property type="protein sequence ID" value="TYK20941.1"/>
    <property type="molecule type" value="Genomic_DNA"/>
</dbReference>
<evidence type="ECO:0000313" key="2">
    <source>
        <dbReference type="EMBL" id="KAA0041725.1"/>
    </source>
</evidence>
<feature type="compositionally biased region" description="Basic and acidic residues" evidence="1">
    <location>
        <begin position="30"/>
        <end position="50"/>
    </location>
</feature>
<protein>
    <submittedName>
        <fullName evidence="2">Reverse transcriptase</fullName>
    </submittedName>
</protein>
<feature type="region of interest" description="Disordered" evidence="1">
    <location>
        <begin position="30"/>
        <end position="51"/>
    </location>
</feature>
<dbReference type="Proteomes" id="UP000321947">
    <property type="component" value="Unassembled WGS sequence"/>
</dbReference>
<organism evidence="2 4">
    <name type="scientific">Cucumis melo var. makuwa</name>
    <name type="common">Oriental melon</name>
    <dbReference type="NCBI Taxonomy" id="1194695"/>
    <lineage>
        <taxon>Eukaryota</taxon>
        <taxon>Viridiplantae</taxon>
        <taxon>Streptophyta</taxon>
        <taxon>Embryophyta</taxon>
        <taxon>Tracheophyta</taxon>
        <taxon>Spermatophyta</taxon>
        <taxon>Magnoliopsida</taxon>
        <taxon>eudicotyledons</taxon>
        <taxon>Gunneridae</taxon>
        <taxon>Pentapetalae</taxon>
        <taxon>rosids</taxon>
        <taxon>fabids</taxon>
        <taxon>Cucurbitales</taxon>
        <taxon>Cucurbitaceae</taxon>
        <taxon>Benincaseae</taxon>
        <taxon>Cucumis</taxon>
    </lineage>
</organism>
<dbReference type="GO" id="GO:0003964">
    <property type="term" value="F:RNA-directed DNA polymerase activity"/>
    <property type="evidence" value="ECO:0007669"/>
    <property type="project" value="UniProtKB-KW"/>
</dbReference>
<proteinExistence type="predicted"/>
<comment type="caution">
    <text evidence="2">The sequence shown here is derived from an EMBL/GenBank/DDBJ whole genome shotgun (WGS) entry which is preliminary data.</text>
</comment>
<evidence type="ECO:0000313" key="4">
    <source>
        <dbReference type="Proteomes" id="UP000321393"/>
    </source>
</evidence>